<protein>
    <recommendedName>
        <fullName evidence="4">Outer membrane protein beta-barrel domain-containing protein</fullName>
    </recommendedName>
</protein>
<dbReference type="EMBL" id="LS974202">
    <property type="protein sequence ID" value="SSC11757.1"/>
    <property type="molecule type" value="Genomic_DNA"/>
</dbReference>
<evidence type="ECO:0000313" key="3">
    <source>
        <dbReference type="Proteomes" id="UP000250796"/>
    </source>
</evidence>
<organism evidence="2 3">
    <name type="scientific">Mesotoga infera</name>
    <dbReference type="NCBI Taxonomy" id="1236046"/>
    <lineage>
        <taxon>Bacteria</taxon>
        <taxon>Thermotogati</taxon>
        <taxon>Thermotogota</taxon>
        <taxon>Thermotogae</taxon>
        <taxon>Kosmotogales</taxon>
        <taxon>Kosmotogaceae</taxon>
        <taxon>Mesotoga</taxon>
    </lineage>
</organism>
<evidence type="ECO:0000313" key="2">
    <source>
        <dbReference type="EMBL" id="SSC11757.1"/>
    </source>
</evidence>
<evidence type="ECO:0000256" key="1">
    <source>
        <dbReference type="SAM" id="SignalP"/>
    </source>
</evidence>
<sequence length="169" mass="18469">MVKKYLMAVLLTISILCTGAPSIIIDGGHFTNVGKETPSFVYDGVSVAYLFDFGGKNSLELGGGVSFVSPVSSRDYFQNDFFNTVLKIFIGQAYDFTGESSAGLRVVSRAGFLVLNFGKFGLFYSISPVFYVRVGFLSFGISVGLEIEQFFGEKTLPVFQTGGEITYRF</sequence>
<dbReference type="Proteomes" id="UP000250796">
    <property type="component" value="Chromosome MESINF"/>
</dbReference>
<keyword evidence="3" id="KW-1185">Reference proteome</keyword>
<feature type="chain" id="PRO_5031486034" description="Outer membrane protein beta-barrel domain-containing protein" evidence="1">
    <location>
        <begin position="20"/>
        <end position="169"/>
    </location>
</feature>
<reference evidence="2 3" key="1">
    <citation type="submission" date="2017-01" db="EMBL/GenBank/DDBJ databases">
        <authorList>
            <person name="Erauso G."/>
        </authorList>
    </citation>
    <scope>NUCLEOTIDE SEQUENCE [LARGE SCALE GENOMIC DNA]</scope>
    <source>
        <strain evidence="2">MESINF1</strain>
    </source>
</reference>
<accession>A0A7Z7PN30</accession>
<keyword evidence="1" id="KW-0732">Signal</keyword>
<proteinExistence type="predicted"/>
<dbReference type="KEGG" id="minf:MESINF_0308"/>
<feature type="signal peptide" evidence="1">
    <location>
        <begin position="1"/>
        <end position="19"/>
    </location>
</feature>
<evidence type="ECO:0008006" key="4">
    <source>
        <dbReference type="Google" id="ProtNLM"/>
    </source>
</evidence>
<gene>
    <name evidence="2" type="ORF">MESINF_0308</name>
</gene>
<dbReference type="AlphaFoldDB" id="A0A7Z7PN30"/>
<dbReference type="RefSeq" id="WP_169698199.1">
    <property type="nucleotide sequence ID" value="NZ_LS974202.1"/>
</dbReference>
<name>A0A7Z7PN30_9BACT</name>